<evidence type="ECO:0000256" key="7">
    <source>
        <dbReference type="RuleBase" id="RU363032"/>
    </source>
</evidence>
<keyword evidence="5 7" id="KW-1133">Transmembrane helix</keyword>
<feature type="transmembrane region" description="Helical" evidence="7">
    <location>
        <begin position="186"/>
        <end position="207"/>
    </location>
</feature>
<feature type="transmembrane region" description="Helical" evidence="7">
    <location>
        <begin position="228"/>
        <end position="253"/>
    </location>
</feature>
<proteinExistence type="inferred from homology"/>
<dbReference type="PANTHER" id="PTHR43744">
    <property type="entry name" value="ABC TRANSPORTER PERMEASE PROTEIN MG189-RELATED-RELATED"/>
    <property type="match status" value="1"/>
</dbReference>
<dbReference type="InterPro" id="IPR000515">
    <property type="entry name" value="MetI-like"/>
</dbReference>
<feature type="domain" description="ABC transmembrane type-1" evidence="8">
    <location>
        <begin position="104"/>
        <end position="307"/>
    </location>
</feature>
<dbReference type="PANTHER" id="PTHR43744:SF12">
    <property type="entry name" value="ABC TRANSPORTER PERMEASE PROTEIN MG189-RELATED"/>
    <property type="match status" value="1"/>
</dbReference>
<dbReference type="SUPFAM" id="SSF161098">
    <property type="entry name" value="MetI-like"/>
    <property type="match status" value="1"/>
</dbReference>
<protein>
    <submittedName>
        <fullName evidence="9">Multiple sugar transport system permease protein</fullName>
    </submittedName>
</protein>
<accession>A0ABU1I2F5</accession>
<evidence type="ECO:0000256" key="6">
    <source>
        <dbReference type="ARBA" id="ARBA00023136"/>
    </source>
</evidence>
<evidence type="ECO:0000313" key="10">
    <source>
        <dbReference type="Proteomes" id="UP001260188"/>
    </source>
</evidence>
<dbReference type="CDD" id="cd06261">
    <property type="entry name" value="TM_PBP2"/>
    <property type="match status" value="1"/>
</dbReference>
<dbReference type="Proteomes" id="UP001260188">
    <property type="component" value="Unassembled WGS sequence"/>
</dbReference>
<feature type="transmembrane region" description="Helical" evidence="7">
    <location>
        <begin position="43"/>
        <end position="62"/>
    </location>
</feature>
<dbReference type="RefSeq" id="WP_023953236.1">
    <property type="nucleotide sequence ID" value="NZ_CP018134.1"/>
</dbReference>
<keyword evidence="2 7" id="KW-0813">Transport</keyword>
<reference evidence="9 10" key="1">
    <citation type="submission" date="2023-08" db="EMBL/GenBank/DDBJ databases">
        <title>Functional and genomic diversity of the sorghum phyllosphere microbiome.</title>
        <authorList>
            <person name="Shade A."/>
        </authorList>
    </citation>
    <scope>NUCLEOTIDE SEQUENCE [LARGE SCALE GENOMIC DNA]</scope>
    <source>
        <strain evidence="9 10">SORGH_AS_0919</strain>
    </source>
</reference>
<gene>
    <name evidence="9" type="ORF">QE367_002277</name>
</gene>
<name>A0ABU1I2F5_9MICO</name>
<keyword evidence="9" id="KW-0762">Sugar transport</keyword>
<evidence type="ECO:0000256" key="4">
    <source>
        <dbReference type="ARBA" id="ARBA00022692"/>
    </source>
</evidence>
<evidence type="ECO:0000256" key="3">
    <source>
        <dbReference type="ARBA" id="ARBA00022475"/>
    </source>
</evidence>
<keyword evidence="6 7" id="KW-0472">Membrane</keyword>
<comment type="caution">
    <text evidence="9">The sequence shown here is derived from an EMBL/GenBank/DDBJ whole genome shotgun (WGS) entry which is preliminary data.</text>
</comment>
<evidence type="ECO:0000259" key="8">
    <source>
        <dbReference type="PROSITE" id="PS50928"/>
    </source>
</evidence>
<dbReference type="EMBL" id="JAVIZA010000001">
    <property type="protein sequence ID" value="MDR6168073.1"/>
    <property type="molecule type" value="Genomic_DNA"/>
</dbReference>
<sequence>MTNTLNGSVDGGSAVQTALAARTPVAAAPTARPRTPRQRAGTIAWYVGVILVSIVTVAPLVWTISTSIKPATEILSGALSLIPDNPTIENYVRVFDEVPFGRYFVNSLVLGIGGAATNIFFGALGGYALAKLRFRGRTAVFAVFLSSLMIPGIITMIPSFLILRSIPFAGGNDILGQGGLGLINTYWAVIIPGAAGAFAVFFMKQFFETLPDELGEAARIDGAGEFRIFALIYFPLAKAGLAVLGIISFQAGWNNFLWPLIVLNSQDMMTVQVGLASFVNNYETAFGPLMAGTVVASLPVLLVFLFAQRYIIEGVAHVGTK</sequence>
<evidence type="ECO:0000256" key="1">
    <source>
        <dbReference type="ARBA" id="ARBA00004651"/>
    </source>
</evidence>
<keyword evidence="4 7" id="KW-0812">Transmembrane</keyword>
<feature type="transmembrane region" description="Helical" evidence="7">
    <location>
        <begin position="141"/>
        <end position="166"/>
    </location>
</feature>
<evidence type="ECO:0000256" key="2">
    <source>
        <dbReference type="ARBA" id="ARBA00022448"/>
    </source>
</evidence>
<organism evidence="9 10">
    <name type="scientific">Microbacterium paludicola</name>
    <dbReference type="NCBI Taxonomy" id="300019"/>
    <lineage>
        <taxon>Bacteria</taxon>
        <taxon>Bacillati</taxon>
        <taxon>Actinomycetota</taxon>
        <taxon>Actinomycetes</taxon>
        <taxon>Micrococcales</taxon>
        <taxon>Microbacteriaceae</taxon>
        <taxon>Microbacterium</taxon>
    </lineage>
</organism>
<comment type="similarity">
    <text evidence="7">Belongs to the binding-protein-dependent transport system permease family.</text>
</comment>
<dbReference type="Pfam" id="PF00528">
    <property type="entry name" value="BPD_transp_1"/>
    <property type="match status" value="1"/>
</dbReference>
<dbReference type="PROSITE" id="PS50928">
    <property type="entry name" value="ABC_TM1"/>
    <property type="match status" value="1"/>
</dbReference>
<feature type="transmembrane region" description="Helical" evidence="7">
    <location>
        <begin position="103"/>
        <end position="129"/>
    </location>
</feature>
<comment type="subcellular location">
    <subcellularLocation>
        <location evidence="1 7">Cell membrane</location>
        <topology evidence="1 7">Multi-pass membrane protein</topology>
    </subcellularLocation>
</comment>
<dbReference type="Gene3D" id="1.10.3720.10">
    <property type="entry name" value="MetI-like"/>
    <property type="match status" value="1"/>
</dbReference>
<evidence type="ECO:0000313" key="9">
    <source>
        <dbReference type="EMBL" id="MDR6168073.1"/>
    </source>
</evidence>
<keyword evidence="10" id="KW-1185">Reference proteome</keyword>
<dbReference type="InterPro" id="IPR035906">
    <property type="entry name" value="MetI-like_sf"/>
</dbReference>
<keyword evidence="3" id="KW-1003">Cell membrane</keyword>
<evidence type="ECO:0000256" key="5">
    <source>
        <dbReference type="ARBA" id="ARBA00022989"/>
    </source>
</evidence>
<feature type="transmembrane region" description="Helical" evidence="7">
    <location>
        <begin position="285"/>
        <end position="307"/>
    </location>
</feature>